<evidence type="ECO:0000256" key="7">
    <source>
        <dbReference type="ARBA" id="ARBA00022723"/>
    </source>
</evidence>
<evidence type="ECO:0000256" key="8">
    <source>
        <dbReference type="ARBA" id="ARBA00022763"/>
    </source>
</evidence>
<keyword evidence="7" id="KW-0479">Metal-binding</keyword>
<dbReference type="GO" id="GO:0006298">
    <property type="term" value="P:mismatch repair"/>
    <property type="evidence" value="ECO:0007669"/>
    <property type="project" value="TreeGrafter"/>
</dbReference>
<reference evidence="15" key="1">
    <citation type="submission" date="2018-05" db="EMBL/GenBank/DDBJ databases">
        <authorList>
            <person name="Lanie J.A."/>
            <person name="Ng W.-L."/>
            <person name="Kazmierczak K.M."/>
            <person name="Andrzejewski T.M."/>
            <person name="Davidsen T.M."/>
            <person name="Wayne K.J."/>
            <person name="Tettelin H."/>
            <person name="Glass J.I."/>
            <person name="Rusch D."/>
            <person name="Podicherti R."/>
            <person name="Tsui H.-C.T."/>
            <person name="Winkler M.E."/>
        </authorList>
    </citation>
    <scope>NUCLEOTIDE SEQUENCE</scope>
</reference>
<evidence type="ECO:0000256" key="5">
    <source>
        <dbReference type="ARBA" id="ARBA00022023"/>
    </source>
</evidence>
<comment type="catalytic activity">
    <reaction evidence="1">
        <text>Hydrolyzes free adenine bases from 7,8-dihydro-8-oxoguanine:adenine mismatched double-stranded DNA, leaving an apurinic site.</text>
        <dbReference type="EC" id="3.2.2.31"/>
    </reaction>
</comment>
<evidence type="ECO:0000256" key="3">
    <source>
        <dbReference type="ARBA" id="ARBA00008343"/>
    </source>
</evidence>
<dbReference type="SMART" id="SM00478">
    <property type="entry name" value="ENDO3c"/>
    <property type="match status" value="1"/>
</dbReference>
<keyword evidence="12" id="KW-0234">DNA repair</keyword>
<proteinExistence type="inferred from homology"/>
<dbReference type="GO" id="GO:0000701">
    <property type="term" value="F:purine-specific mismatch base pair DNA N-glycosylase activity"/>
    <property type="evidence" value="ECO:0007669"/>
    <property type="project" value="UniProtKB-EC"/>
</dbReference>
<dbReference type="Gene3D" id="1.10.340.30">
    <property type="entry name" value="Hypothetical protein, domain 2"/>
    <property type="match status" value="1"/>
</dbReference>
<name>A0A382MD39_9ZZZZ</name>
<feature type="non-terminal residue" evidence="15">
    <location>
        <position position="160"/>
    </location>
</feature>
<evidence type="ECO:0000256" key="10">
    <source>
        <dbReference type="ARBA" id="ARBA00023004"/>
    </source>
</evidence>
<dbReference type="InterPro" id="IPR000445">
    <property type="entry name" value="HhH_motif"/>
</dbReference>
<evidence type="ECO:0000256" key="2">
    <source>
        <dbReference type="ARBA" id="ARBA00001966"/>
    </source>
</evidence>
<feature type="domain" description="HhH-GPD" evidence="14">
    <location>
        <begin position="49"/>
        <end position="160"/>
    </location>
</feature>
<dbReference type="GO" id="GO:0051539">
    <property type="term" value="F:4 iron, 4 sulfur cluster binding"/>
    <property type="evidence" value="ECO:0007669"/>
    <property type="project" value="UniProtKB-KW"/>
</dbReference>
<dbReference type="InterPro" id="IPR023170">
    <property type="entry name" value="HhH_base_excis_C"/>
</dbReference>
<dbReference type="FunFam" id="1.10.340.30:FF:000002">
    <property type="entry name" value="Adenine DNA glycosylase"/>
    <property type="match status" value="1"/>
</dbReference>
<dbReference type="Pfam" id="PF00633">
    <property type="entry name" value="HHH"/>
    <property type="match status" value="1"/>
</dbReference>
<evidence type="ECO:0000313" key="15">
    <source>
        <dbReference type="EMBL" id="SVC45995.1"/>
    </source>
</evidence>
<dbReference type="GO" id="GO:0046872">
    <property type="term" value="F:metal ion binding"/>
    <property type="evidence" value="ECO:0007669"/>
    <property type="project" value="UniProtKB-KW"/>
</dbReference>
<dbReference type="GO" id="GO:0035485">
    <property type="term" value="F:adenine/guanine mispair binding"/>
    <property type="evidence" value="ECO:0007669"/>
    <property type="project" value="TreeGrafter"/>
</dbReference>
<gene>
    <name evidence="15" type="ORF">METZ01_LOCUS298849</name>
</gene>
<dbReference type="Pfam" id="PF00730">
    <property type="entry name" value="HhH-GPD"/>
    <property type="match status" value="1"/>
</dbReference>
<keyword evidence="8" id="KW-0227">DNA damage</keyword>
<protein>
    <recommendedName>
        <fullName evidence="5">Adenine DNA glycosylase</fullName>
        <ecNumber evidence="4">3.2.2.31</ecNumber>
    </recommendedName>
</protein>
<evidence type="ECO:0000256" key="11">
    <source>
        <dbReference type="ARBA" id="ARBA00023014"/>
    </source>
</evidence>
<dbReference type="PANTHER" id="PTHR42944:SF1">
    <property type="entry name" value="ADENINE DNA GLYCOSYLASE"/>
    <property type="match status" value="1"/>
</dbReference>
<dbReference type="InterPro" id="IPR011257">
    <property type="entry name" value="DNA_glycosylase"/>
</dbReference>
<evidence type="ECO:0000256" key="13">
    <source>
        <dbReference type="ARBA" id="ARBA00023295"/>
    </source>
</evidence>
<accession>A0A382MD39</accession>
<dbReference type="GO" id="GO:0006284">
    <property type="term" value="P:base-excision repair"/>
    <property type="evidence" value="ECO:0007669"/>
    <property type="project" value="InterPro"/>
</dbReference>
<organism evidence="15">
    <name type="scientific">marine metagenome</name>
    <dbReference type="NCBI Taxonomy" id="408172"/>
    <lineage>
        <taxon>unclassified sequences</taxon>
        <taxon>metagenomes</taxon>
        <taxon>ecological metagenomes</taxon>
    </lineage>
</organism>
<dbReference type="Gene3D" id="1.10.1670.10">
    <property type="entry name" value="Helix-hairpin-Helix base-excision DNA repair enzymes (C-terminal)"/>
    <property type="match status" value="1"/>
</dbReference>
<keyword evidence="6" id="KW-0004">4Fe-4S</keyword>
<dbReference type="SUPFAM" id="SSF48150">
    <property type="entry name" value="DNA-glycosylase"/>
    <property type="match status" value="1"/>
</dbReference>
<evidence type="ECO:0000256" key="9">
    <source>
        <dbReference type="ARBA" id="ARBA00022801"/>
    </source>
</evidence>
<evidence type="ECO:0000256" key="12">
    <source>
        <dbReference type="ARBA" id="ARBA00023204"/>
    </source>
</evidence>
<dbReference type="EMBL" id="UINC01092426">
    <property type="protein sequence ID" value="SVC45995.1"/>
    <property type="molecule type" value="Genomic_DNA"/>
</dbReference>
<dbReference type="PANTHER" id="PTHR42944">
    <property type="entry name" value="ADENINE DNA GLYCOSYLASE"/>
    <property type="match status" value="1"/>
</dbReference>
<comment type="cofactor">
    <cofactor evidence="2">
        <name>[4Fe-4S] cluster</name>
        <dbReference type="ChEBI" id="CHEBI:49883"/>
    </cofactor>
</comment>
<evidence type="ECO:0000256" key="1">
    <source>
        <dbReference type="ARBA" id="ARBA00000843"/>
    </source>
</evidence>
<comment type="similarity">
    <text evidence="3">Belongs to the Nth/MutY family.</text>
</comment>
<keyword evidence="9" id="KW-0378">Hydrolase</keyword>
<dbReference type="GO" id="GO:0034039">
    <property type="term" value="F:8-oxo-7,8-dihydroguanine DNA N-glycosylase activity"/>
    <property type="evidence" value="ECO:0007669"/>
    <property type="project" value="TreeGrafter"/>
</dbReference>
<keyword evidence="13" id="KW-0326">Glycosidase</keyword>
<dbReference type="InterPro" id="IPR004036">
    <property type="entry name" value="Endonuclease-III-like_CS2"/>
</dbReference>
<dbReference type="InterPro" id="IPR044298">
    <property type="entry name" value="MIG/MutY"/>
</dbReference>
<dbReference type="AlphaFoldDB" id="A0A382MD39"/>
<evidence type="ECO:0000259" key="14">
    <source>
        <dbReference type="SMART" id="SM00478"/>
    </source>
</evidence>
<dbReference type="CDD" id="cd00056">
    <property type="entry name" value="ENDO3c"/>
    <property type="match status" value="1"/>
</dbReference>
<sequence length="160" mass="18214">MRRRNISGETGGAAKALLDWYDRNGRSLPWRTRTGKKPDVYRVWLSETMLQQTQVATVRPYYKNFIKKWPNLTQLAKANRDDVLRCWAGLGYYARARNLYACAQILVSKHNGVFPDKEESLRSLPGIGSYTAAAIMAIAYDRPAVVVDGNVARIMARLYK</sequence>
<dbReference type="InterPro" id="IPR003265">
    <property type="entry name" value="HhH-GPD_domain"/>
</dbReference>
<dbReference type="EC" id="3.2.2.31" evidence="4"/>
<dbReference type="GO" id="GO:0032357">
    <property type="term" value="F:oxidized purine DNA binding"/>
    <property type="evidence" value="ECO:0007669"/>
    <property type="project" value="TreeGrafter"/>
</dbReference>
<evidence type="ECO:0000256" key="6">
    <source>
        <dbReference type="ARBA" id="ARBA00022485"/>
    </source>
</evidence>
<keyword evidence="11" id="KW-0411">Iron-sulfur</keyword>
<dbReference type="PROSITE" id="PS01155">
    <property type="entry name" value="ENDONUCLEASE_III_2"/>
    <property type="match status" value="1"/>
</dbReference>
<evidence type="ECO:0000256" key="4">
    <source>
        <dbReference type="ARBA" id="ARBA00012045"/>
    </source>
</evidence>
<keyword evidence="10" id="KW-0408">Iron</keyword>